<evidence type="ECO:0000256" key="8">
    <source>
        <dbReference type="ARBA" id="ARBA00023136"/>
    </source>
</evidence>
<accession>A0A0G0VED2</accession>
<keyword evidence="8 10" id="KW-0472">Membrane</keyword>
<evidence type="ECO:0000256" key="1">
    <source>
        <dbReference type="ARBA" id="ARBA00004651"/>
    </source>
</evidence>
<dbReference type="Gene3D" id="3.30.70.3040">
    <property type="match status" value="1"/>
</dbReference>
<dbReference type="PANTHER" id="PTHR47755">
    <property type="entry name" value="CELL DIVISION PROTEIN FTSX"/>
    <property type="match status" value="1"/>
</dbReference>
<dbReference type="PANTHER" id="PTHR47755:SF1">
    <property type="entry name" value="CELL DIVISION PROTEIN FTSX"/>
    <property type="match status" value="1"/>
</dbReference>
<dbReference type="GO" id="GO:0051301">
    <property type="term" value="P:cell division"/>
    <property type="evidence" value="ECO:0007669"/>
    <property type="project" value="UniProtKB-KW"/>
</dbReference>
<feature type="transmembrane region" description="Helical" evidence="11">
    <location>
        <begin position="176"/>
        <end position="197"/>
    </location>
</feature>
<evidence type="ECO:0000256" key="9">
    <source>
        <dbReference type="ARBA" id="ARBA00023306"/>
    </source>
</evidence>
<evidence type="ECO:0000256" key="11">
    <source>
        <dbReference type="SAM" id="Phobius"/>
    </source>
</evidence>
<dbReference type="AlphaFoldDB" id="A0A0G0VED2"/>
<keyword evidence="9 10" id="KW-0131">Cell cycle</keyword>
<keyword evidence="7 11" id="KW-1133">Transmembrane helix</keyword>
<dbReference type="InterPro" id="IPR004513">
    <property type="entry name" value="FtsX"/>
</dbReference>
<protein>
    <recommendedName>
        <fullName evidence="3 10">Cell division protein FtsX</fullName>
    </recommendedName>
</protein>
<evidence type="ECO:0000256" key="4">
    <source>
        <dbReference type="ARBA" id="ARBA00022475"/>
    </source>
</evidence>
<feature type="domain" description="FtsX extracellular" evidence="13">
    <location>
        <begin position="57"/>
        <end position="143"/>
    </location>
</feature>
<sequence length="303" mass="34874">MMTLLRIIRFTFQHFWRNFWLSLITVSMLFLTLLTVNILLGLNVLTDTVVRVIEERVDVSVYFKTTSSEETVRNAAGYLRGLSQVRDVEIIAPDEALERFRVRHEKNTFILSSLEEVGGNPFGYTLVVRAQSANDFSFILEALDHPQFRDEIRDRDFSNYASLVDRLMETMGKVRVFGFVLSGVFLLIAILIIVNMVRVTVFVHREEIGIMKLVGATNTFIRAPYILEAFLYGLLATIGVVVVIFPIVAILEPWFDAYFQTVHSNLFDYFVQNGLFIFGVEFVGISFITLIFTLFAMRKYLRV</sequence>
<comment type="similarity">
    <text evidence="2 10">Belongs to the ABC-4 integral membrane protein family. FtsX subfamily.</text>
</comment>
<feature type="transmembrane region" description="Helical" evidence="11">
    <location>
        <begin position="20"/>
        <end position="42"/>
    </location>
</feature>
<organism evidence="14 15">
    <name type="scientific">Candidatus Uhrbacteria bacterium GW2011_GWF2_41_16</name>
    <dbReference type="NCBI Taxonomy" id="1618997"/>
    <lineage>
        <taxon>Bacteria</taxon>
        <taxon>Candidatus Uhriibacteriota</taxon>
    </lineage>
</organism>
<comment type="caution">
    <text evidence="14">The sequence shown here is derived from an EMBL/GenBank/DDBJ whole genome shotgun (WGS) entry which is preliminary data.</text>
</comment>
<evidence type="ECO:0000256" key="5">
    <source>
        <dbReference type="ARBA" id="ARBA00022618"/>
    </source>
</evidence>
<evidence type="ECO:0000313" key="15">
    <source>
        <dbReference type="Proteomes" id="UP000034746"/>
    </source>
</evidence>
<evidence type="ECO:0000256" key="7">
    <source>
        <dbReference type="ARBA" id="ARBA00022989"/>
    </source>
</evidence>
<dbReference type="EMBL" id="LCAU01000006">
    <property type="protein sequence ID" value="KKR98046.1"/>
    <property type="molecule type" value="Genomic_DNA"/>
</dbReference>
<keyword evidence="6 11" id="KW-0812">Transmembrane</keyword>
<feature type="domain" description="ABC3 transporter permease C-terminal" evidence="12">
    <location>
        <begin position="180"/>
        <end position="296"/>
    </location>
</feature>
<evidence type="ECO:0000259" key="13">
    <source>
        <dbReference type="Pfam" id="PF18075"/>
    </source>
</evidence>
<gene>
    <name evidence="14" type="ORF">UU48_C0006G0086</name>
</gene>
<evidence type="ECO:0000256" key="3">
    <source>
        <dbReference type="ARBA" id="ARBA00021907"/>
    </source>
</evidence>
<dbReference type="InterPro" id="IPR003838">
    <property type="entry name" value="ABC3_permease_C"/>
</dbReference>
<evidence type="ECO:0000256" key="6">
    <source>
        <dbReference type="ARBA" id="ARBA00022692"/>
    </source>
</evidence>
<feature type="transmembrane region" description="Helical" evidence="11">
    <location>
        <begin position="229"/>
        <end position="255"/>
    </location>
</feature>
<proteinExistence type="inferred from homology"/>
<evidence type="ECO:0000313" key="14">
    <source>
        <dbReference type="EMBL" id="KKR98046.1"/>
    </source>
</evidence>
<evidence type="ECO:0000256" key="2">
    <source>
        <dbReference type="ARBA" id="ARBA00007379"/>
    </source>
</evidence>
<dbReference type="GO" id="GO:0005886">
    <property type="term" value="C:plasma membrane"/>
    <property type="evidence" value="ECO:0007669"/>
    <property type="project" value="UniProtKB-SubCell"/>
</dbReference>
<evidence type="ECO:0000256" key="10">
    <source>
        <dbReference type="PIRNR" id="PIRNR003097"/>
    </source>
</evidence>
<comment type="subcellular location">
    <subcellularLocation>
        <location evidence="1">Cell membrane</location>
        <topology evidence="1">Multi-pass membrane protein</topology>
    </subcellularLocation>
</comment>
<dbReference type="PIRSF" id="PIRSF003097">
    <property type="entry name" value="FtsX"/>
    <property type="match status" value="1"/>
</dbReference>
<dbReference type="Pfam" id="PF18075">
    <property type="entry name" value="FtsX_ECD"/>
    <property type="match status" value="1"/>
</dbReference>
<feature type="transmembrane region" description="Helical" evidence="11">
    <location>
        <begin position="275"/>
        <end position="297"/>
    </location>
</feature>
<reference evidence="14 15" key="1">
    <citation type="journal article" date="2015" name="Nature">
        <title>rRNA introns, odd ribosomes, and small enigmatic genomes across a large radiation of phyla.</title>
        <authorList>
            <person name="Brown C.T."/>
            <person name="Hug L.A."/>
            <person name="Thomas B.C."/>
            <person name="Sharon I."/>
            <person name="Castelle C.J."/>
            <person name="Singh A."/>
            <person name="Wilkins M.J."/>
            <person name="Williams K.H."/>
            <person name="Banfield J.F."/>
        </authorList>
    </citation>
    <scope>NUCLEOTIDE SEQUENCE [LARGE SCALE GENOMIC DNA]</scope>
</reference>
<dbReference type="Proteomes" id="UP000034746">
    <property type="component" value="Unassembled WGS sequence"/>
</dbReference>
<name>A0A0G0VED2_9BACT</name>
<dbReference type="InterPro" id="IPR040690">
    <property type="entry name" value="FtsX_ECD"/>
</dbReference>
<keyword evidence="4 10" id="KW-1003">Cell membrane</keyword>
<keyword evidence="5 10" id="KW-0132">Cell division</keyword>
<evidence type="ECO:0000259" key="12">
    <source>
        <dbReference type="Pfam" id="PF02687"/>
    </source>
</evidence>
<dbReference type="PATRIC" id="fig|1618997.3.peg.618"/>
<dbReference type="Pfam" id="PF02687">
    <property type="entry name" value="FtsX"/>
    <property type="match status" value="1"/>
</dbReference>